<comment type="cofactor">
    <cofactor evidence="1">
        <name>Zn(2+)</name>
        <dbReference type="ChEBI" id="CHEBI:29105"/>
    </cofactor>
</comment>
<evidence type="ECO:0000256" key="1">
    <source>
        <dbReference type="ARBA" id="ARBA00001947"/>
    </source>
</evidence>
<name>A0A6J6YF11_9ZZZZ</name>
<keyword evidence="3" id="KW-0862">Zinc</keyword>
<gene>
    <name evidence="6" type="ORF">UFOPK3083_00729</name>
</gene>
<proteinExistence type="predicted"/>
<dbReference type="Gene3D" id="3.40.50.720">
    <property type="entry name" value="NAD(P)-binding Rossmann-like Domain"/>
    <property type="match status" value="1"/>
</dbReference>
<accession>A0A6J6YF11</accession>
<dbReference type="InterPro" id="IPR013149">
    <property type="entry name" value="ADH-like_C"/>
</dbReference>
<protein>
    <submittedName>
        <fullName evidence="6">Unannotated protein</fullName>
    </submittedName>
</protein>
<dbReference type="FunFam" id="3.40.50.720:FF:000022">
    <property type="entry name" value="Cinnamyl alcohol dehydrogenase"/>
    <property type="match status" value="1"/>
</dbReference>
<feature type="domain" description="Enoyl reductase (ER)" evidence="5">
    <location>
        <begin position="5"/>
        <end position="342"/>
    </location>
</feature>
<keyword evidence="4" id="KW-0560">Oxidoreductase</keyword>
<dbReference type="Gene3D" id="3.90.180.10">
    <property type="entry name" value="Medium-chain alcohol dehydrogenases, catalytic domain"/>
    <property type="match status" value="1"/>
</dbReference>
<evidence type="ECO:0000313" key="6">
    <source>
        <dbReference type="EMBL" id="CAB4807942.1"/>
    </source>
</evidence>
<evidence type="ECO:0000256" key="3">
    <source>
        <dbReference type="ARBA" id="ARBA00022833"/>
    </source>
</evidence>
<dbReference type="Pfam" id="PF08240">
    <property type="entry name" value="ADH_N"/>
    <property type="match status" value="1"/>
</dbReference>
<dbReference type="InterPro" id="IPR002328">
    <property type="entry name" value="ADH_Zn_CS"/>
</dbReference>
<dbReference type="InterPro" id="IPR013154">
    <property type="entry name" value="ADH-like_N"/>
</dbReference>
<dbReference type="InterPro" id="IPR011032">
    <property type="entry name" value="GroES-like_sf"/>
</dbReference>
<dbReference type="AlphaFoldDB" id="A0A6J6YF11"/>
<keyword evidence="2" id="KW-0479">Metal-binding</keyword>
<evidence type="ECO:0000256" key="2">
    <source>
        <dbReference type="ARBA" id="ARBA00022723"/>
    </source>
</evidence>
<dbReference type="SUPFAM" id="SSF50129">
    <property type="entry name" value="GroES-like"/>
    <property type="match status" value="1"/>
</dbReference>
<dbReference type="GO" id="GO:0008270">
    <property type="term" value="F:zinc ion binding"/>
    <property type="evidence" value="ECO:0007669"/>
    <property type="project" value="InterPro"/>
</dbReference>
<evidence type="ECO:0000256" key="4">
    <source>
        <dbReference type="ARBA" id="ARBA00023002"/>
    </source>
</evidence>
<dbReference type="PROSITE" id="PS00059">
    <property type="entry name" value="ADH_ZINC"/>
    <property type="match status" value="1"/>
</dbReference>
<evidence type="ECO:0000259" key="5">
    <source>
        <dbReference type="SMART" id="SM00829"/>
    </source>
</evidence>
<dbReference type="PANTHER" id="PTHR42683">
    <property type="entry name" value="ALDEHYDE REDUCTASE"/>
    <property type="match status" value="1"/>
</dbReference>
<reference evidence="6" key="1">
    <citation type="submission" date="2020-05" db="EMBL/GenBank/DDBJ databases">
        <authorList>
            <person name="Chiriac C."/>
            <person name="Salcher M."/>
            <person name="Ghai R."/>
            <person name="Kavagutti S V."/>
        </authorList>
    </citation>
    <scope>NUCLEOTIDE SEQUENCE</scope>
</reference>
<dbReference type="GO" id="GO:0016616">
    <property type="term" value="F:oxidoreductase activity, acting on the CH-OH group of donors, NAD or NADP as acceptor"/>
    <property type="evidence" value="ECO:0007669"/>
    <property type="project" value="InterPro"/>
</dbReference>
<organism evidence="6">
    <name type="scientific">freshwater metagenome</name>
    <dbReference type="NCBI Taxonomy" id="449393"/>
    <lineage>
        <taxon>unclassified sequences</taxon>
        <taxon>metagenomes</taxon>
        <taxon>ecological metagenomes</taxon>
    </lineage>
</organism>
<dbReference type="Pfam" id="PF00107">
    <property type="entry name" value="ADH_zinc_N"/>
    <property type="match status" value="1"/>
</dbReference>
<dbReference type="InterPro" id="IPR036291">
    <property type="entry name" value="NAD(P)-bd_dom_sf"/>
</dbReference>
<dbReference type="SUPFAM" id="SSF51735">
    <property type="entry name" value="NAD(P)-binding Rossmann-fold domains"/>
    <property type="match status" value="1"/>
</dbReference>
<dbReference type="InterPro" id="IPR020843">
    <property type="entry name" value="ER"/>
</dbReference>
<sequence length="347" mass="37837">MTNARGFAALTAKSPLQPWQFSRRFLGIYDLKIEIHYSGICHSDIHQAREEWGSAIFPMVPGHEIAGIVSEIGNSVSKFKVGDRVGVGVFVDSCRNCANCRSGDENYCEKNMTATYNDRERDGLTPTYGGYSNNIVVDENYVVSIPANLALSGVAPLLCAGITLYSPMKFWKVRPGMKVAIIGLGGLGHMGLKIAKAMGAHVTVLSHSENKKDDAYQMGADDFYATISPEVFKGLKGKFDLILNTVSAEHDINLYLNTLSLNGTLVILGLPGKPFSVNAGVLLGARRSMAGSTIGGMRDLQEMINFCGENNILSEVEIIDPEYINQAFTRTVASDVRYRFVIDASKF</sequence>
<dbReference type="SMART" id="SM00829">
    <property type="entry name" value="PKS_ER"/>
    <property type="match status" value="1"/>
</dbReference>
<dbReference type="InterPro" id="IPR047109">
    <property type="entry name" value="CAD-like"/>
</dbReference>
<dbReference type="CDD" id="cd05283">
    <property type="entry name" value="CAD1"/>
    <property type="match status" value="1"/>
</dbReference>
<dbReference type="EMBL" id="CAFAAT010000078">
    <property type="protein sequence ID" value="CAB4807942.1"/>
    <property type="molecule type" value="Genomic_DNA"/>
</dbReference>